<gene>
    <name evidence="3" type="ORF">B0H63DRAFT_509690</name>
</gene>
<name>A0AAE0U223_9PEZI</name>
<keyword evidence="3" id="KW-0808">Transferase</keyword>
<evidence type="ECO:0000313" key="4">
    <source>
        <dbReference type="Proteomes" id="UP001285441"/>
    </source>
</evidence>
<keyword evidence="4" id="KW-1185">Reference proteome</keyword>
<proteinExistence type="inferred from homology"/>
<accession>A0AAE0U223</accession>
<reference evidence="3" key="2">
    <citation type="submission" date="2023-06" db="EMBL/GenBank/DDBJ databases">
        <authorList>
            <consortium name="Lawrence Berkeley National Laboratory"/>
            <person name="Haridas S."/>
            <person name="Hensen N."/>
            <person name="Bonometti L."/>
            <person name="Westerberg I."/>
            <person name="Brannstrom I.O."/>
            <person name="Guillou S."/>
            <person name="Cros-Aarteil S."/>
            <person name="Calhoun S."/>
            <person name="Kuo A."/>
            <person name="Mondo S."/>
            <person name="Pangilinan J."/>
            <person name="Riley R."/>
            <person name="LaButti K."/>
            <person name="Andreopoulos B."/>
            <person name="Lipzen A."/>
            <person name="Chen C."/>
            <person name="Yanf M."/>
            <person name="Daum C."/>
            <person name="Ng V."/>
            <person name="Clum A."/>
            <person name="Steindorff A."/>
            <person name="Ohm R."/>
            <person name="Martin F."/>
            <person name="Silar P."/>
            <person name="Natvig D."/>
            <person name="Lalanne C."/>
            <person name="Gautier V."/>
            <person name="Ament-velasquez S.L."/>
            <person name="Kruys A."/>
            <person name="Hutchinson M.I."/>
            <person name="Powell A.J."/>
            <person name="Barry K."/>
            <person name="Miller A.N."/>
            <person name="Grigoriev I.V."/>
            <person name="Debuchy R."/>
            <person name="Gladieux P."/>
            <person name="Thoren M.H."/>
            <person name="Johannesson H."/>
        </authorList>
    </citation>
    <scope>NUCLEOTIDE SEQUENCE</scope>
    <source>
        <strain evidence="3">CBS 232.78</strain>
    </source>
</reference>
<evidence type="ECO:0000256" key="2">
    <source>
        <dbReference type="SAM" id="MobiDB-lite"/>
    </source>
</evidence>
<dbReference type="GO" id="GO:0032259">
    <property type="term" value="P:methylation"/>
    <property type="evidence" value="ECO:0007669"/>
    <property type="project" value="UniProtKB-KW"/>
</dbReference>
<dbReference type="InterPro" id="IPR029063">
    <property type="entry name" value="SAM-dependent_MTases_sf"/>
</dbReference>
<comment type="caution">
    <text evidence="3">The sequence shown here is derived from an EMBL/GenBank/DDBJ whole genome shotgun (WGS) entry which is preliminary data.</text>
</comment>
<dbReference type="EMBL" id="JAULSW010000003">
    <property type="protein sequence ID" value="KAK3388027.1"/>
    <property type="molecule type" value="Genomic_DNA"/>
</dbReference>
<dbReference type="PANTHER" id="PTHR43591">
    <property type="entry name" value="METHYLTRANSFERASE"/>
    <property type="match status" value="1"/>
</dbReference>
<keyword evidence="3" id="KW-0489">Methyltransferase</keyword>
<dbReference type="SUPFAM" id="SSF53335">
    <property type="entry name" value="S-adenosyl-L-methionine-dependent methyltransferases"/>
    <property type="match status" value="1"/>
</dbReference>
<organism evidence="3 4">
    <name type="scientific">Podospora didyma</name>
    <dbReference type="NCBI Taxonomy" id="330526"/>
    <lineage>
        <taxon>Eukaryota</taxon>
        <taxon>Fungi</taxon>
        <taxon>Dikarya</taxon>
        <taxon>Ascomycota</taxon>
        <taxon>Pezizomycotina</taxon>
        <taxon>Sordariomycetes</taxon>
        <taxon>Sordariomycetidae</taxon>
        <taxon>Sordariales</taxon>
        <taxon>Podosporaceae</taxon>
        <taxon>Podospora</taxon>
    </lineage>
</organism>
<feature type="region of interest" description="Disordered" evidence="2">
    <location>
        <begin position="1"/>
        <end position="32"/>
    </location>
</feature>
<dbReference type="Proteomes" id="UP001285441">
    <property type="component" value="Unassembled WGS sequence"/>
</dbReference>
<dbReference type="Pfam" id="PF13489">
    <property type="entry name" value="Methyltransf_23"/>
    <property type="match status" value="1"/>
</dbReference>
<evidence type="ECO:0000313" key="3">
    <source>
        <dbReference type="EMBL" id="KAK3388027.1"/>
    </source>
</evidence>
<feature type="compositionally biased region" description="Basic and acidic residues" evidence="2">
    <location>
        <begin position="1"/>
        <end position="10"/>
    </location>
</feature>
<protein>
    <submittedName>
        <fullName evidence="3">S-adenosyl-L-methionine-dependent methyltransferase</fullName>
    </submittedName>
</protein>
<reference evidence="3" key="1">
    <citation type="journal article" date="2023" name="Mol. Phylogenet. Evol.">
        <title>Genome-scale phylogeny and comparative genomics of the fungal order Sordariales.</title>
        <authorList>
            <person name="Hensen N."/>
            <person name="Bonometti L."/>
            <person name="Westerberg I."/>
            <person name="Brannstrom I.O."/>
            <person name="Guillou S."/>
            <person name="Cros-Aarteil S."/>
            <person name="Calhoun S."/>
            <person name="Haridas S."/>
            <person name="Kuo A."/>
            <person name="Mondo S."/>
            <person name="Pangilinan J."/>
            <person name="Riley R."/>
            <person name="LaButti K."/>
            <person name="Andreopoulos B."/>
            <person name="Lipzen A."/>
            <person name="Chen C."/>
            <person name="Yan M."/>
            <person name="Daum C."/>
            <person name="Ng V."/>
            <person name="Clum A."/>
            <person name="Steindorff A."/>
            <person name="Ohm R.A."/>
            <person name="Martin F."/>
            <person name="Silar P."/>
            <person name="Natvig D.O."/>
            <person name="Lalanne C."/>
            <person name="Gautier V."/>
            <person name="Ament-Velasquez S.L."/>
            <person name="Kruys A."/>
            <person name="Hutchinson M.I."/>
            <person name="Powell A.J."/>
            <person name="Barry K."/>
            <person name="Miller A.N."/>
            <person name="Grigoriev I.V."/>
            <person name="Debuchy R."/>
            <person name="Gladieux P."/>
            <person name="Hiltunen Thoren M."/>
            <person name="Johannesson H."/>
        </authorList>
    </citation>
    <scope>NUCLEOTIDE SEQUENCE</scope>
    <source>
        <strain evidence="3">CBS 232.78</strain>
    </source>
</reference>
<sequence>MADEATHADVEVDDVDSAYGDGSDPVPSSANTSLHSSVLKYEWKHGRRYHSFQSGSYNFPNDEMEQERLDMIHHVFFRLMRDKLFLAPIDPNAGLRILDIGTGTGLWAIHMGDDYPGAAEIVGNDLSPIQPHWIPPNVHFVVDNVELDWDSEDKPFDYIHCRYMAGGILDWPRLVRQMYANTKPGGWVEFQESVNTLYSQDETLKKDNAMVRMMDGLAEACDKTGRTLDPAPSMKRWAEEAGFVNVEEKRFRLPIGSWPRDPRLKEVGTLMGVNFVEGVEAFTAVLFKDVLGWSAEEVQALNAGVRAAVRKGDAHAIFDFLVITGQRPE</sequence>
<dbReference type="GO" id="GO:0008168">
    <property type="term" value="F:methyltransferase activity"/>
    <property type="evidence" value="ECO:0007669"/>
    <property type="project" value="UniProtKB-KW"/>
</dbReference>
<dbReference type="AlphaFoldDB" id="A0AAE0U223"/>
<comment type="similarity">
    <text evidence="1">Belongs to the methyltransferase superfamily. LaeA methyltransferase family.</text>
</comment>
<dbReference type="CDD" id="cd02440">
    <property type="entry name" value="AdoMet_MTases"/>
    <property type="match status" value="1"/>
</dbReference>
<evidence type="ECO:0000256" key="1">
    <source>
        <dbReference type="ARBA" id="ARBA00038158"/>
    </source>
</evidence>
<dbReference type="Gene3D" id="3.40.50.150">
    <property type="entry name" value="Vaccinia Virus protein VP39"/>
    <property type="match status" value="1"/>
</dbReference>
<dbReference type="PANTHER" id="PTHR43591:SF10">
    <property type="entry name" value="ABC TRANSMEMBRANE TYPE-1 DOMAIN-CONTAINING PROTEIN-RELATED"/>
    <property type="match status" value="1"/>
</dbReference>